<dbReference type="Proteomes" id="UP001320768">
    <property type="component" value="Unassembled WGS sequence"/>
</dbReference>
<organism evidence="1 2">
    <name type="scientific">Candidatus Synchoanobacter obligatus</name>
    <dbReference type="NCBI Taxonomy" id="2919597"/>
    <lineage>
        <taxon>Bacteria</taxon>
        <taxon>Pseudomonadati</taxon>
        <taxon>Pseudomonadota</taxon>
        <taxon>Gammaproteobacteria</taxon>
        <taxon>Candidatus Comchoanobacterales</taxon>
        <taxon>Candidatus Comchoanobacteraceae</taxon>
        <taxon>Candidatus Synchoanobacter</taxon>
    </lineage>
</organism>
<name>A0ABT1L600_9GAMM</name>
<evidence type="ECO:0000313" key="1">
    <source>
        <dbReference type="EMBL" id="MCP8352599.1"/>
    </source>
</evidence>
<accession>A0ABT1L600</accession>
<comment type="caution">
    <text evidence="1">The sequence shown here is derived from an EMBL/GenBank/DDBJ whole genome shotgun (WGS) entry which is preliminary data.</text>
</comment>
<dbReference type="RefSeq" id="WP_258569704.1">
    <property type="nucleotide sequence ID" value="NZ_JAKUDN010000002.1"/>
</dbReference>
<gene>
    <name evidence="1" type="ORF">MKS91_04780</name>
</gene>
<proteinExistence type="predicted"/>
<evidence type="ECO:0000313" key="2">
    <source>
        <dbReference type="Proteomes" id="UP001320768"/>
    </source>
</evidence>
<reference evidence="1 2" key="1">
    <citation type="journal article" date="2022" name="Nat. Microbiol.">
        <title>The microbiome of a bacterivorous marine choanoflagellate contains a resource-demanding obligate bacterial associate.</title>
        <authorList>
            <person name="Needham D.M."/>
            <person name="Poirier C."/>
            <person name="Bachy C."/>
            <person name="George E.E."/>
            <person name="Wilken S."/>
            <person name="Yung C.C.M."/>
            <person name="Limardo A.J."/>
            <person name="Morando M."/>
            <person name="Sudek L."/>
            <person name="Malmstrom R.R."/>
            <person name="Keeling P.J."/>
            <person name="Santoro A.E."/>
            <person name="Worden A.Z."/>
        </authorList>
    </citation>
    <scope>NUCLEOTIDE SEQUENCE [LARGE SCALE GENOMIC DNA]</scope>
    <source>
        <strain evidence="1 2">Comchoano-2</strain>
    </source>
</reference>
<dbReference type="EMBL" id="JAKUDN010000002">
    <property type="protein sequence ID" value="MCP8352599.1"/>
    <property type="molecule type" value="Genomic_DNA"/>
</dbReference>
<protein>
    <submittedName>
        <fullName evidence="1">Uncharacterized protein</fullName>
    </submittedName>
</protein>
<sequence length="159" mass="17614">MIAYNALALLRKCDYGVSLQDAVHEMRAIEWSGLVITPKEILSLAFSTCIDSFYRFRPSRVDAFRDNVAQTMLCATARDNLGLPKLPVEIVEEILKFLVTPAEWRMVKRLDDSPQPWANSTIPVAANALLAANKEAAKAHTHSPESLADFLADTAVKTL</sequence>
<keyword evidence="2" id="KW-1185">Reference proteome</keyword>